<organism evidence="1 2">
    <name type="scientific">[Clostridium] clostridioforme 90A8</name>
    <dbReference type="NCBI Taxonomy" id="999408"/>
    <lineage>
        <taxon>Bacteria</taxon>
        <taxon>Bacillati</taxon>
        <taxon>Bacillota</taxon>
        <taxon>Clostridia</taxon>
        <taxon>Lachnospirales</taxon>
        <taxon>Lachnospiraceae</taxon>
        <taxon>Enterocloster</taxon>
    </lineage>
</organism>
<dbReference type="EMBL" id="AGYR01000029">
    <property type="protein sequence ID" value="ENZ13759.1"/>
    <property type="molecule type" value="Genomic_DNA"/>
</dbReference>
<evidence type="ECO:0000313" key="1">
    <source>
        <dbReference type="EMBL" id="ENZ13759.1"/>
    </source>
</evidence>
<gene>
    <name evidence="1" type="ORF">HMPREF1090_02654</name>
</gene>
<accession>A0A0E2HAL8</accession>
<protein>
    <submittedName>
        <fullName evidence="1">Uncharacterized protein</fullName>
    </submittedName>
</protein>
<dbReference type="Proteomes" id="UP000013085">
    <property type="component" value="Unassembled WGS sequence"/>
</dbReference>
<reference evidence="1 2" key="1">
    <citation type="submission" date="2013-01" db="EMBL/GenBank/DDBJ databases">
        <title>The Genome Sequence of Clostridium clostridioforme 90A8.</title>
        <authorList>
            <consortium name="The Broad Institute Genome Sequencing Platform"/>
            <person name="Earl A."/>
            <person name="Ward D."/>
            <person name="Feldgarden M."/>
            <person name="Gevers D."/>
            <person name="Courvalin P."/>
            <person name="Lambert T."/>
            <person name="Walker B."/>
            <person name="Young S.K."/>
            <person name="Zeng Q."/>
            <person name="Gargeya S."/>
            <person name="Fitzgerald M."/>
            <person name="Haas B."/>
            <person name="Abouelleil A."/>
            <person name="Alvarado L."/>
            <person name="Arachchi H.M."/>
            <person name="Berlin A.M."/>
            <person name="Chapman S.B."/>
            <person name="Dewar J."/>
            <person name="Goldberg J."/>
            <person name="Griggs A."/>
            <person name="Gujja S."/>
            <person name="Hansen M."/>
            <person name="Howarth C."/>
            <person name="Imamovic A."/>
            <person name="Larimer J."/>
            <person name="McCowan C."/>
            <person name="Murphy C."/>
            <person name="Neiman D."/>
            <person name="Pearson M."/>
            <person name="Priest M."/>
            <person name="Roberts A."/>
            <person name="Saif S."/>
            <person name="Shea T."/>
            <person name="Sisk P."/>
            <person name="Sykes S."/>
            <person name="Wortman J."/>
            <person name="Nusbaum C."/>
            <person name="Birren B."/>
        </authorList>
    </citation>
    <scope>NUCLEOTIDE SEQUENCE [LARGE SCALE GENOMIC DNA]</scope>
    <source>
        <strain evidence="1 2">90A8</strain>
    </source>
</reference>
<dbReference type="HOGENOM" id="CLU_119953_0_0_9"/>
<dbReference type="AlphaFoldDB" id="A0A0E2HAL8"/>
<dbReference type="PATRIC" id="fig|999408.3.peg.2872"/>
<proteinExistence type="predicted"/>
<evidence type="ECO:0000313" key="2">
    <source>
        <dbReference type="Proteomes" id="UP000013085"/>
    </source>
</evidence>
<sequence length="195" mass="21544">MNNDPRGTIVRQGNALRIDNAFVEDSSCINNSNGTILISYSMPEAGQMVSIQTLQLNINRNTVIINSFGQSVGLCRIQPGMWINAIFSSRMTRSIPPQSNAFMIVVRSRIQETSVTTDRIADVDACNGFIYTGNRGDINSQIRFSVPNTTPITDRAGRPISIHSLRPGQMVRITHANFMTASIPPQTTAYRIQLI</sequence>
<name>A0A0E2HAL8_9FIRM</name>
<comment type="caution">
    <text evidence="1">The sequence shown here is derived from an EMBL/GenBank/DDBJ whole genome shotgun (WGS) entry which is preliminary data.</text>
</comment>
<dbReference type="RefSeq" id="WP_002585788.1">
    <property type="nucleotide sequence ID" value="NZ_KB851021.1"/>
</dbReference>
<dbReference type="GeneID" id="57963357"/>